<evidence type="ECO:0000313" key="3">
    <source>
        <dbReference type="Proteomes" id="UP000799538"/>
    </source>
</evidence>
<organism evidence="2 3">
    <name type="scientific">Elsinoe ampelina</name>
    <dbReference type="NCBI Taxonomy" id="302913"/>
    <lineage>
        <taxon>Eukaryota</taxon>
        <taxon>Fungi</taxon>
        <taxon>Dikarya</taxon>
        <taxon>Ascomycota</taxon>
        <taxon>Pezizomycotina</taxon>
        <taxon>Dothideomycetes</taxon>
        <taxon>Dothideomycetidae</taxon>
        <taxon>Myriangiales</taxon>
        <taxon>Elsinoaceae</taxon>
        <taxon>Elsinoe</taxon>
    </lineage>
</organism>
<evidence type="ECO:0000313" key="2">
    <source>
        <dbReference type="EMBL" id="KAF2221236.1"/>
    </source>
</evidence>
<accession>A0A6A6G659</accession>
<dbReference type="AlphaFoldDB" id="A0A6A6G659"/>
<keyword evidence="3" id="KW-1185">Reference proteome</keyword>
<gene>
    <name evidence="2" type="ORF">BDZ85DRAFT_266495</name>
</gene>
<protein>
    <submittedName>
        <fullName evidence="2">Uncharacterized protein</fullName>
    </submittedName>
</protein>
<dbReference type="EMBL" id="ML992511">
    <property type="protein sequence ID" value="KAF2221236.1"/>
    <property type="molecule type" value="Genomic_DNA"/>
</dbReference>
<proteinExistence type="predicted"/>
<name>A0A6A6G659_9PEZI</name>
<feature type="region of interest" description="Disordered" evidence="1">
    <location>
        <begin position="151"/>
        <end position="176"/>
    </location>
</feature>
<evidence type="ECO:0000256" key="1">
    <source>
        <dbReference type="SAM" id="MobiDB-lite"/>
    </source>
</evidence>
<sequence>MSILVCWEALAERRNRWWWVIQNRSMALLVWLLEIGSNQGPQRIYRNTCDTLSSHQLRSLSLPPRGSVRLGRSILPCPFQLHPFSFRQPKPSQCLFIFTLPASPSMSSRKTSAPEGLVGVVARQNHQGTSALVAALLDILSNIVPCSKMAGRGRGTASPRTMRASRKEPRGISALG</sequence>
<reference evidence="3" key="1">
    <citation type="journal article" date="2020" name="Stud. Mycol.">
        <title>101 Dothideomycetes genomes: A test case for predicting lifestyles and emergence of pathogens.</title>
        <authorList>
            <person name="Haridas S."/>
            <person name="Albert R."/>
            <person name="Binder M."/>
            <person name="Bloem J."/>
            <person name="LaButti K."/>
            <person name="Salamov A."/>
            <person name="Andreopoulos B."/>
            <person name="Baker S."/>
            <person name="Barry K."/>
            <person name="Bills G."/>
            <person name="Bluhm B."/>
            <person name="Cannon C."/>
            <person name="Castanera R."/>
            <person name="Culley D."/>
            <person name="Daum C."/>
            <person name="Ezra D."/>
            <person name="Gonzalez J."/>
            <person name="Henrissat B."/>
            <person name="Kuo A."/>
            <person name="Liang C."/>
            <person name="Lipzen A."/>
            <person name="Lutzoni F."/>
            <person name="Magnuson J."/>
            <person name="Mondo S."/>
            <person name="Nolan M."/>
            <person name="Ohm R."/>
            <person name="Pangilinan J."/>
            <person name="Park H.-J."/>
            <person name="Ramirez L."/>
            <person name="Alfaro M."/>
            <person name="Sun H."/>
            <person name="Tritt A."/>
            <person name="Yoshinaga Y."/>
            <person name="Zwiers L.-H."/>
            <person name="Turgeon B."/>
            <person name="Goodwin S."/>
            <person name="Spatafora J."/>
            <person name="Crous P."/>
            <person name="Grigoriev I."/>
        </authorList>
    </citation>
    <scope>NUCLEOTIDE SEQUENCE [LARGE SCALE GENOMIC DNA]</scope>
    <source>
        <strain evidence="3">CECT 20119</strain>
    </source>
</reference>
<dbReference type="Proteomes" id="UP000799538">
    <property type="component" value="Unassembled WGS sequence"/>
</dbReference>